<dbReference type="FunFam" id="3.30.390.130:FF:000001">
    <property type="entry name" value="Probable E3 ubiquitin-protein ligase DTX3"/>
    <property type="match status" value="1"/>
</dbReference>
<dbReference type="GO" id="GO:0061630">
    <property type="term" value="F:ubiquitin protein ligase activity"/>
    <property type="evidence" value="ECO:0007669"/>
    <property type="project" value="UniProtKB-UniRule"/>
</dbReference>
<feature type="domain" description="Deltex C-terminal" evidence="9">
    <location>
        <begin position="42"/>
        <end position="175"/>
    </location>
</feature>
<keyword evidence="8" id="KW-0963">Cytoplasm</keyword>
<dbReference type="AlphaFoldDB" id="A0AAV2Q2T3"/>
<feature type="non-terminal residue" evidence="10">
    <location>
        <position position="1"/>
    </location>
</feature>
<evidence type="ECO:0000313" key="10">
    <source>
        <dbReference type="EMBL" id="CAL4067511.1"/>
    </source>
</evidence>
<evidence type="ECO:0000259" key="9">
    <source>
        <dbReference type="Pfam" id="PF18102"/>
    </source>
</evidence>
<organism evidence="10 11">
    <name type="scientific">Meganyctiphanes norvegica</name>
    <name type="common">Northern krill</name>
    <name type="synonym">Thysanopoda norvegica</name>
    <dbReference type="NCBI Taxonomy" id="48144"/>
    <lineage>
        <taxon>Eukaryota</taxon>
        <taxon>Metazoa</taxon>
        <taxon>Ecdysozoa</taxon>
        <taxon>Arthropoda</taxon>
        <taxon>Crustacea</taxon>
        <taxon>Multicrustacea</taxon>
        <taxon>Malacostraca</taxon>
        <taxon>Eumalacostraca</taxon>
        <taxon>Eucarida</taxon>
        <taxon>Euphausiacea</taxon>
        <taxon>Euphausiidae</taxon>
        <taxon>Meganyctiphanes</taxon>
    </lineage>
</organism>
<evidence type="ECO:0000256" key="1">
    <source>
        <dbReference type="ARBA" id="ARBA00000900"/>
    </source>
</evidence>
<evidence type="ECO:0000256" key="8">
    <source>
        <dbReference type="RuleBase" id="RU367105"/>
    </source>
</evidence>
<comment type="subcellular location">
    <subcellularLocation>
        <location evidence="8">Cytoplasm</location>
    </subcellularLocation>
</comment>
<evidence type="ECO:0000256" key="5">
    <source>
        <dbReference type="ARBA" id="ARBA00022723"/>
    </source>
</evidence>
<gene>
    <name evidence="10" type="ORF">MNOR_LOCUS6565</name>
</gene>
<dbReference type="InterPro" id="IPR039398">
    <property type="entry name" value="Deltex_fam"/>
</dbReference>
<dbReference type="SUPFAM" id="SSF57850">
    <property type="entry name" value="RING/U-box"/>
    <property type="match status" value="1"/>
</dbReference>
<accession>A0AAV2Q2T3</accession>
<dbReference type="GO" id="GO:0007219">
    <property type="term" value="P:Notch signaling pathway"/>
    <property type="evidence" value="ECO:0007669"/>
    <property type="project" value="InterPro"/>
</dbReference>
<comment type="similarity">
    <text evidence="3 8">Belongs to the Deltex family.</text>
</comment>
<evidence type="ECO:0000313" key="11">
    <source>
        <dbReference type="Proteomes" id="UP001497623"/>
    </source>
</evidence>
<sequence>TGCVSLVVCSHMFHLGCLREMARGTPQFLQCPNCKALHGEKTGTQPPGEMEVLELNRSLPGYQDCNTIQITYRIRGGVQATEHPSPGHPYQAIGFPRIAYLPNNTKGKKVLSLLQEAWRRRLIFTIGSSVTSGLKDVVTWNEIHHKTEWHDRGGHGYPDPHYLDNVLMELHAQGVTE</sequence>
<proteinExistence type="inferred from homology"/>
<comment type="catalytic activity">
    <reaction evidence="1 8">
        <text>S-ubiquitinyl-[E2 ubiquitin-conjugating enzyme]-L-cysteine + [acceptor protein]-L-lysine = [E2 ubiquitin-conjugating enzyme]-L-cysteine + N(6)-ubiquitinyl-[acceptor protein]-L-lysine.</text>
        <dbReference type="EC" id="2.3.2.27"/>
    </reaction>
</comment>
<name>A0AAV2Q2T3_MEGNR</name>
<keyword evidence="6 8" id="KW-0863">Zinc-finger</keyword>
<dbReference type="Proteomes" id="UP001497623">
    <property type="component" value="Unassembled WGS sequence"/>
</dbReference>
<dbReference type="GO" id="GO:0008270">
    <property type="term" value="F:zinc ion binding"/>
    <property type="evidence" value="ECO:0007669"/>
    <property type="project" value="UniProtKB-KW"/>
</dbReference>
<dbReference type="Gene3D" id="3.30.40.10">
    <property type="entry name" value="Zinc/RING finger domain, C3HC4 (zinc finger)"/>
    <property type="match status" value="1"/>
</dbReference>
<dbReference type="CDD" id="cd09633">
    <property type="entry name" value="Deltex_C"/>
    <property type="match status" value="1"/>
</dbReference>
<keyword evidence="4 8" id="KW-0808">Transferase</keyword>
<evidence type="ECO:0000256" key="3">
    <source>
        <dbReference type="ARBA" id="ARBA00009413"/>
    </source>
</evidence>
<keyword evidence="7 8" id="KW-0862">Zinc</keyword>
<feature type="non-terminal residue" evidence="10">
    <location>
        <position position="177"/>
    </location>
</feature>
<dbReference type="Gene3D" id="3.30.390.130">
    <property type="match status" value="1"/>
</dbReference>
<evidence type="ECO:0000256" key="6">
    <source>
        <dbReference type="ARBA" id="ARBA00022771"/>
    </source>
</evidence>
<keyword evidence="5 8" id="KW-0479">Metal-binding</keyword>
<protein>
    <recommendedName>
        <fullName evidence="8">E3 ubiquitin-protein ligase</fullName>
        <ecNumber evidence="8">2.3.2.27</ecNumber>
    </recommendedName>
</protein>
<dbReference type="EMBL" id="CAXKWB010002732">
    <property type="protein sequence ID" value="CAL4067511.1"/>
    <property type="molecule type" value="Genomic_DNA"/>
</dbReference>
<dbReference type="InterPro" id="IPR039396">
    <property type="entry name" value="Deltex_C"/>
</dbReference>
<evidence type="ECO:0000256" key="2">
    <source>
        <dbReference type="ARBA" id="ARBA00004906"/>
    </source>
</evidence>
<comment type="pathway">
    <text evidence="2 8">Protein modification; protein ubiquitination.</text>
</comment>
<dbReference type="EC" id="2.3.2.27" evidence="8"/>
<reference evidence="10 11" key="1">
    <citation type="submission" date="2024-05" db="EMBL/GenBank/DDBJ databases">
        <authorList>
            <person name="Wallberg A."/>
        </authorList>
    </citation>
    <scope>NUCLEOTIDE SEQUENCE [LARGE SCALE GENOMIC DNA]</scope>
</reference>
<dbReference type="InterPro" id="IPR039399">
    <property type="entry name" value="Deltex_C_sf"/>
</dbReference>
<keyword evidence="11" id="KW-1185">Reference proteome</keyword>
<dbReference type="Pfam" id="PF18102">
    <property type="entry name" value="DTC"/>
    <property type="match status" value="1"/>
</dbReference>
<dbReference type="PANTHER" id="PTHR12622">
    <property type="entry name" value="DELTEX-RELATED"/>
    <property type="match status" value="1"/>
</dbReference>
<comment type="caution">
    <text evidence="10">The sequence shown here is derived from an EMBL/GenBank/DDBJ whole genome shotgun (WGS) entry which is preliminary data.</text>
</comment>
<evidence type="ECO:0000256" key="4">
    <source>
        <dbReference type="ARBA" id="ARBA00022679"/>
    </source>
</evidence>
<evidence type="ECO:0000256" key="7">
    <source>
        <dbReference type="ARBA" id="ARBA00022833"/>
    </source>
</evidence>
<dbReference type="GO" id="GO:0016567">
    <property type="term" value="P:protein ubiquitination"/>
    <property type="evidence" value="ECO:0007669"/>
    <property type="project" value="UniProtKB-UniRule"/>
</dbReference>
<dbReference type="GO" id="GO:0005737">
    <property type="term" value="C:cytoplasm"/>
    <property type="evidence" value="ECO:0007669"/>
    <property type="project" value="UniProtKB-SubCell"/>
</dbReference>
<dbReference type="InterPro" id="IPR013083">
    <property type="entry name" value="Znf_RING/FYVE/PHD"/>
</dbReference>